<comment type="subcellular location">
    <subcellularLocation>
        <location evidence="3">Nucleus</location>
    </subcellularLocation>
</comment>
<dbReference type="PANTHER" id="PTHR10682">
    <property type="entry name" value="POLY A POLYMERASE"/>
    <property type="match status" value="1"/>
</dbReference>
<dbReference type="FunFam" id="3.30.460.10:FF:000002">
    <property type="entry name" value="Poly(A) polymerase alpha, putative"/>
    <property type="match status" value="1"/>
</dbReference>
<dbReference type="Gene3D" id="3.30.70.590">
    <property type="entry name" value="Poly(A) polymerase predicted RNA binding domain"/>
    <property type="match status" value="1"/>
</dbReference>
<keyword evidence="6" id="KW-0507">mRNA processing</keyword>
<evidence type="ECO:0000259" key="17">
    <source>
        <dbReference type="Pfam" id="PF20750"/>
    </source>
</evidence>
<dbReference type="Pfam" id="PF20750">
    <property type="entry name" value="PAP_NTPase"/>
    <property type="match status" value="1"/>
</dbReference>
<dbReference type="PANTHER" id="PTHR10682:SF10">
    <property type="entry name" value="POLYNUCLEOTIDE ADENYLYLTRANSFERASE"/>
    <property type="match status" value="1"/>
</dbReference>
<dbReference type="Pfam" id="PF04926">
    <property type="entry name" value="PAP_RNA-bind"/>
    <property type="match status" value="2"/>
</dbReference>
<dbReference type="Gene3D" id="3.30.460.10">
    <property type="entry name" value="Beta Polymerase, domain 2"/>
    <property type="match status" value="1"/>
</dbReference>
<evidence type="ECO:0000313" key="19">
    <source>
        <dbReference type="Proteomes" id="UP000677054"/>
    </source>
</evidence>
<dbReference type="Pfam" id="PF04928">
    <property type="entry name" value="PAP_central"/>
    <property type="match status" value="1"/>
</dbReference>
<feature type="domain" description="Poly(A) polymerase RNA-binding" evidence="15">
    <location>
        <begin position="430"/>
        <end position="502"/>
    </location>
</feature>
<evidence type="ECO:0000256" key="14">
    <source>
        <dbReference type="SAM" id="MobiDB-lite"/>
    </source>
</evidence>
<dbReference type="InterPro" id="IPR048840">
    <property type="entry name" value="PolA_pol_NTPase"/>
</dbReference>
<feature type="compositionally biased region" description="Basic and acidic residues" evidence="14">
    <location>
        <begin position="664"/>
        <end position="679"/>
    </location>
</feature>
<feature type="domain" description="Poly(A) polymerase RNA-binding" evidence="15">
    <location>
        <begin position="368"/>
        <end position="423"/>
    </location>
</feature>
<organism evidence="18">
    <name type="scientific">Darwinula stevensoni</name>
    <dbReference type="NCBI Taxonomy" id="69355"/>
    <lineage>
        <taxon>Eukaryota</taxon>
        <taxon>Metazoa</taxon>
        <taxon>Ecdysozoa</taxon>
        <taxon>Arthropoda</taxon>
        <taxon>Crustacea</taxon>
        <taxon>Oligostraca</taxon>
        <taxon>Ostracoda</taxon>
        <taxon>Podocopa</taxon>
        <taxon>Podocopida</taxon>
        <taxon>Darwinulocopina</taxon>
        <taxon>Darwinuloidea</taxon>
        <taxon>Darwinulidae</taxon>
        <taxon>Darwinula</taxon>
    </lineage>
</organism>
<dbReference type="SUPFAM" id="SSF81301">
    <property type="entry name" value="Nucleotidyltransferase"/>
    <property type="match status" value="1"/>
</dbReference>
<comment type="catalytic activity">
    <reaction evidence="13">
        <text>RNA(n) + ATP = RNA(n)-3'-adenine ribonucleotide + diphosphate</text>
        <dbReference type="Rhea" id="RHEA:11332"/>
        <dbReference type="Rhea" id="RHEA-COMP:14527"/>
        <dbReference type="Rhea" id="RHEA-COMP:17347"/>
        <dbReference type="ChEBI" id="CHEBI:30616"/>
        <dbReference type="ChEBI" id="CHEBI:33019"/>
        <dbReference type="ChEBI" id="CHEBI:140395"/>
        <dbReference type="ChEBI" id="CHEBI:173115"/>
        <dbReference type="EC" id="2.7.7.19"/>
    </reaction>
</comment>
<dbReference type="Proteomes" id="UP000677054">
    <property type="component" value="Unassembled WGS sequence"/>
</dbReference>
<evidence type="ECO:0000259" key="16">
    <source>
        <dbReference type="Pfam" id="PF04928"/>
    </source>
</evidence>
<evidence type="ECO:0000256" key="5">
    <source>
        <dbReference type="ARBA" id="ARBA00012388"/>
    </source>
</evidence>
<comment type="cofactor">
    <cofactor evidence="2">
        <name>Mg(2+)</name>
        <dbReference type="ChEBI" id="CHEBI:18420"/>
    </cofactor>
</comment>
<evidence type="ECO:0000256" key="12">
    <source>
        <dbReference type="ARBA" id="ARBA00023242"/>
    </source>
</evidence>
<evidence type="ECO:0000256" key="2">
    <source>
        <dbReference type="ARBA" id="ARBA00001946"/>
    </source>
</evidence>
<dbReference type="GO" id="GO:0046872">
    <property type="term" value="F:metal ion binding"/>
    <property type="evidence" value="ECO:0007669"/>
    <property type="project" value="UniProtKB-KW"/>
</dbReference>
<comment type="similarity">
    <text evidence="4">Belongs to the poly(A) polymerase family.</text>
</comment>
<keyword evidence="7" id="KW-0808">Transferase</keyword>
<evidence type="ECO:0000256" key="9">
    <source>
        <dbReference type="ARBA" id="ARBA00022741"/>
    </source>
</evidence>
<keyword evidence="11" id="KW-0460">Magnesium</keyword>
<evidence type="ECO:0000256" key="6">
    <source>
        <dbReference type="ARBA" id="ARBA00022664"/>
    </source>
</evidence>
<proteinExistence type="inferred from homology"/>
<name>A0A7R8X4T6_9CRUS</name>
<dbReference type="SUPFAM" id="SSF81631">
    <property type="entry name" value="PAP/OAS1 substrate-binding domain"/>
    <property type="match status" value="1"/>
</dbReference>
<evidence type="ECO:0000256" key="8">
    <source>
        <dbReference type="ARBA" id="ARBA00022723"/>
    </source>
</evidence>
<evidence type="ECO:0000256" key="13">
    <source>
        <dbReference type="ARBA" id="ARBA00048830"/>
    </source>
</evidence>
<dbReference type="GO" id="GO:0006397">
    <property type="term" value="P:mRNA processing"/>
    <property type="evidence" value="ECO:0007669"/>
    <property type="project" value="UniProtKB-KW"/>
</dbReference>
<dbReference type="CDD" id="cd05402">
    <property type="entry name" value="NT_PAP_TUTase"/>
    <property type="match status" value="1"/>
</dbReference>
<evidence type="ECO:0000256" key="4">
    <source>
        <dbReference type="ARBA" id="ARBA00010912"/>
    </source>
</evidence>
<dbReference type="SUPFAM" id="SSF55003">
    <property type="entry name" value="PAP/Archaeal CCA-adding enzyme, C-terminal domain"/>
    <property type="match status" value="1"/>
</dbReference>
<evidence type="ECO:0000256" key="7">
    <source>
        <dbReference type="ARBA" id="ARBA00022679"/>
    </source>
</evidence>
<dbReference type="InterPro" id="IPR043519">
    <property type="entry name" value="NT_sf"/>
</dbReference>
<keyword evidence="10" id="KW-0067">ATP-binding</keyword>
<reference evidence="18" key="1">
    <citation type="submission" date="2020-11" db="EMBL/GenBank/DDBJ databases">
        <authorList>
            <person name="Tran Van P."/>
        </authorList>
    </citation>
    <scope>NUCLEOTIDE SEQUENCE</scope>
</reference>
<dbReference type="EC" id="2.7.7.19" evidence="5"/>
<dbReference type="EMBL" id="CAJPEV010000071">
    <property type="protein sequence ID" value="CAG0880066.1"/>
    <property type="molecule type" value="Genomic_DNA"/>
</dbReference>
<evidence type="ECO:0000256" key="3">
    <source>
        <dbReference type="ARBA" id="ARBA00004123"/>
    </source>
</evidence>
<feature type="compositionally biased region" description="Pro residues" evidence="14">
    <location>
        <begin position="646"/>
        <end position="662"/>
    </location>
</feature>
<protein>
    <recommendedName>
        <fullName evidence="5">polynucleotide adenylyltransferase</fullName>
        <ecNumber evidence="5">2.7.7.19</ecNumber>
    </recommendedName>
</protein>
<gene>
    <name evidence="18" type="ORF">DSTB1V02_LOCUS884</name>
</gene>
<comment type="cofactor">
    <cofactor evidence="1">
        <name>Mn(2+)</name>
        <dbReference type="ChEBI" id="CHEBI:29035"/>
    </cofactor>
</comment>
<accession>A0A7R8X4T6</accession>
<keyword evidence="8" id="KW-0479">Metal-binding</keyword>
<dbReference type="InterPro" id="IPR007010">
    <property type="entry name" value="PolA_pol_RNA-bd_dom"/>
</dbReference>
<dbReference type="GO" id="GO:0003723">
    <property type="term" value="F:RNA binding"/>
    <property type="evidence" value="ECO:0007669"/>
    <property type="project" value="InterPro"/>
</dbReference>
<keyword evidence="12" id="KW-0539">Nucleus</keyword>
<evidence type="ECO:0000313" key="18">
    <source>
        <dbReference type="EMBL" id="CAD7240882.1"/>
    </source>
</evidence>
<keyword evidence="9" id="KW-0547">Nucleotide-binding</keyword>
<dbReference type="Gene3D" id="1.10.1410.10">
    <property type="match status" value="1"/>
</dbReference>
<dbReference type="GO" id="GO:0031123">
    <property type="term" value="P:RNA 3'-end processing"/>
    <property type="evidence" value="ECO:0007669"/>
    <property type="project" value="InterPro"/>
</dbReference>
<feature type="domain" description="Poly(A) polymerase central" evidence="16">
    <location>
        <begin position="221"/>
        <end position="365"/>
    </location>
</feature>
<evidence type="ECO:0000256" key="1">
    <source>
        <dbReference type="ARBA" id="ARBA00001936"/>
    </source>
</evidence>
<evidence type="ECO:0000256" key="10">
    <source>
        <dbReference type="ARBA" id="ARBA00022840"/>
    </source>
</evidence>
<dbReference type="GO" id="GO:0005524">
    <property type="term" value="F:ATP binding"/>
    <property type="evidence" value="ECO:0007669"/>
    <property type="project" value="UniProtKB-KW"/>
</dbReference>
<dbReference type="AlphaFoldDB" id="A0A7R8X4T6"/>
<dbReference type="InterPro" id="IPR011068">
    <property type="entry name" value="NuclTrfase_I-like_C"/>
</dbReference>
<dbReference type="InterPro" id="IPR007012">
    <property type="entry name" value="PolA_pol_cen_dom"/>
</dbReference>
<feature type="compositionally biased region" description="Low complexity" evidence="14">
    <location>
        <begin position="585"/>
        <end position="601"/>
    </location>
</feature>
<evidence type="ECO:0000259" key="15">
    <source>
        <dbReference type="Pfam" id="PF04926"/>
    </source>
</evidence>
<evidence type="ECO:0000256" key="11">
    <source>
        <dbReference type="ARBA" id="ARBA00022842"/>
    </source>
</evidence>
<dbReference type="FunFam" id="1.10.1410.10:FF:000001">
    <property type="entry name" value="Putative poly(A) polymerase gamma"/>
    <property type="match status" value="1"/>
</dbReference>
<sequence>MLNVSSMNVPGDSPVTGGQKTLGLTSAISLAGPKPTDLQRTKELEDILREYDVYESEEELAQRLEVLSSVNALVKEWIRDVSLRKNMPPSVAETMGGKIYTFGSYRLGVHTKGADIDTLCVAPRHVDRSDFFGSFFEMLKEKPQATDLRAVEDAYVPVIKMKWEGIELDMLFARLALKEISDAQDLREDNLLKNLDPKCVRSLNGCRVTDEILRLVPNPESFRLALRAIRLWAKRHGIYSNVLGYLGGVSWAMLVARTCQLYPNAAAATLVHKFFLVFSKWEWPQPVLLKQPENCNLGFPVWDPRVNVSDRYHLMPIITPAYPQQNSTFNVSLPTRAIMQEEFKKGLEITDEIMLGKTIWHKLFEPPNFFGKYKHFIVLIASAATAEDQLEWYGLVESKIRHLIMILERNPHIERVHANPESFPPLDPKEEKLKCMWFIGLGFAKTDNLNIDLTFDIRSFTDAVMMPAVSTNVWKEGMNIDAKYVKRKQLNQYLSSDILNKHKRMSSQGVVSSTGTGAVGIPTANGAFVSPIGVQSDVTLLHVSKKRPFIPTASDPWNKKVRMKDQPTLSGSPDLFSLSPHSEDSNSGNVDDSSSGMSVDSIPVGPGSTPMSSEDMELQPPSSQQQQPPPAQLSTLRLPETGEKPPSFPSPSHSPSPNPCPPIREQRRLPSEELQDIRTPDPTQLFFPPGSIKLTLLK</sequence>
<dbReference type="GO" id="GO:1990817">
    <property type="term" value="F:poly(A) RNA polymerase activity"/>
    <property type="evidence" value="ECO:0007669"/>
    <property type="project" value="UniProtKB-EC"/>
</dbReference>
<keyword evidence="19" id="KW-1185">Reference proteome</keyword>
<dbReference type="GO" id="GO:0005634">
    <property type="term" value="C:nucleus"/>
    <property type="evidence" value="ECO:0007669"/>
    <property type="project" value="UniProtKB-SubCell"/>
</dbReference>
<feature type="region of interest" description="Disordered" evidence="14">
    <location>
        <begin position="551"/>
        <end position="692"/>
    </location>
</feature>
<dbReference type="EMBL" id="LR899588">
    <property type="protein sequence ID" value="CAD7240882.1"/>
    <property type="molecule type" value="Genomic_DNA"/>
</dbReference>
<feature type="domain" description="Poly(A) polymerase nucleotidyltransferase" evidence="17">
    <location>
        <begin position="23"/>
        <end position="216"/>
    </location>
</feature>
<dbReference type="OrthoDB" id="412748at2759"/>